<comment type="caution">
    <text evidence="6">The sequence shown here is derived from an EMBL/GenBank/DDBJ whole genome shotgun (WGS) entry which is preliminary data.</text>
</comment>
<sequence length="241" mass="27272">MKFSLSIRAIAISKFDFEHRDLELFFRSVIFVFFDQRYKGTYCSQEVAIKVLKPDLVNKVYLPEDCIEAVTSLDSSLSSSSFFIKHNGKNENRSCPDWFEVGMSVVNIPKREEEHKPGAMASMRRSSGELAGRWDPCRLLPTTPQRTASMKKGVDSQIPNYPNLPSKLLCLLHNVTLHADLEMDEVYAQMTLQPVPSFDKDALLRSDLSMKANKPQTEFFCKTLTASDTSTHGSFNEGCII</sequence>
<evidence type="ECO:0000256" key="4">
    <source>
        <dbReference type="ARBA" id="ARBA00023163"/>
    </source>
</evidence>
<dbReference type="Proteomes" id="UP000593564">
    <property type="component" value="Unassembled WGS sequence"/>
</dbReference>
<dbReference type="InterPro" id="IPR044835">
    <property type="entry name" value="ARF_plant"/>
</dbReference>
<dbReference type="InterPro" id="IPR015300">
    <property type="entry name" value="DNA-bd_pseudobarrel_sf"/>
</dbReference>
<dbReference type="AlphaFoldDB" id="A0A7J7HEQ8"/>
<evidence type="ECO:0000256" key="5">
    <source>
        <dbReference type="ARBA" id="ARBA00023242"/>
    </source>
</evidence>
<proteinExistence type="predicted"/>
<dbReference type="GO" id="GO:0009725">
    <property type="term" value="P:response to hormone"/>
    <property type="evidence" value="ECO:0007669"/>
    <property type="project" value="InterPro"/>
</dbReference>
<dbReference type="GO" id="GO:0005634">
    <property type="term" value="C:nucleus"/>
    <property type="evidence" value="ECO:0007669"/>
    <property type="project" value="UniProtKB-SubCell"/>
</dbReference>
<keyword evidence="5" id="KW-0539">Nucleus</keyword>
<reference evidence="6 7" key="2">
    <citation type="submission" date="2020-07" db="EMBL/GenBank/DDBJ databases">
        <title>Genome assembly of wild tea tree DASZ reveals pedigree and selection history of tea varieties.</title>
        <authorList>
            <person name="Zhang W."/>
        </authorList>
    </citation>
    <scope>NUCLEOTIDE SEQUENCE [LARGE SCALE GENOMIC DNA]</scope>
    <source>
        <strain evidence="7">cv. G240</strain>
        <tissue evidence="6">Leaf</tissue>
    </source>
</reference>
<dbReference type="PANTHER" id="PTHR31384:SF9">
    <property type="entry name" value="AUXIN RESPONSE FACTOR 19"/>
    <property type="match status" value="1"/>
</dbReference>
<evidence type="ECO:0000313" key="6">
    <source>
        <dbReference type="EMBL" id="KAF5951412.1"/>
    </source>
</evidence>
<evidence type="ECO:0000256" key="3">
    <source>
        <dbReference type="ARBA" id="ARBA00023125"/>
    </source>
</evidence>
<keyword evidence="4" id="KW-0804">Transcription</keyword>
<evidence type="ECO:0000256" key="1">
    <source>
        <dbReference type="ARBA" id="ARBA00004123"/>
    </source>
</evidence>
<dbReference type="EMBL" id="JACBKZ010000004">
    <property type="protein sequence ID" value="KAF5951412.1"/>
    <property type="molecule type" value="Genomic_DNA"/>
</dbReference>
<dbReference type="GO" id="GO:0003677">
    <property type="term" value="F:DNA binding"/>
    <property type="evidence" value="ECO:0007669"/>
    <property type="project" value="UniProtKB-KW"/>
</dbReference>
<keyword evidence="3" id="KW-0238">DNA-binding</keyword>
<keyword evidence="7" id="KW-1185">Reference proteome</keyword>
<organism evidence="6 7">
    <name type="scientific">Camellia sinensis</name>
    <name type="common">Tea plant</name>
    <name type="synonym">Thea sinensis</name>
    <dbReference type="NCBI Taxonomy" id="4442"/>
    <lineage>
        <taxon>Eukaryota</taxon>
        <taxon>Viridiplantae</taxon>
        <taxon>Streptophyta</taxon>
        <taxon>Embryophyta</taxon>
        <taxon>Tracheophyta</taxon>
        <taxon>Spermatophyta</taxon>
        <taxon>Magnoliopsida</taxon>
        <taxon>eudicotyledons</taxon>
        <taxon>Gunneridae</taxon>
        <taxon>Pentapetalae</taxon>
        <taxon>asterids</taxon>
        <taxon>Ericales</taxon>
        <taxon>Theaceae</taxon>
        <taxon>Camellia</taxon>
    </lineage>
</organism>
<name>A0A7J7HEQ8_CAMSI</name>
<evidence type="ECO:0000256" key="2">
    <source>
        <dbReference type="ARBA" id="ARBA00023015"/>
    </source>
</evidence>
<protein>
    <submittedName>
        <fullName evidence="6">Uncharacterized protein</fullName>
    </submittedName>
</protein>
<gene>
    <name evidence="6" type="ORF">HYC85_009356</name>
</gene>
<dbReference type="SUPFAM" id="SSF101936">
    <property type="entry name" value="DNA-binding pseudobarrel domain"/>
    <property type="match status" value="1"/>
</dbReference>
<comment type="subcellular location">
    <subcellularLocation>
        <location evidence="1">Nucleus</location>
    </subcellularLocation>
</comment>
<dbReference type="PANTHER" id="PTHR31384">
    <property type="entry name" value="AUXIN RESPONSE FACTOR 4-RELATED"/>
    <property type="match status" value="1"/>
</dbReference>
<dbReference type="GO" id="GO:0006355">
    <property type="term" value="P:regulation of DNA-templated transcription"/>
    <property type="evidence" value="ECO:0007669"/>
    <property type="project" value="InterPro"/>
</dbReference>
<keyword evidence="2" id="KW-0805">Transcription regulation</keyword>
<reference evidence="7" key="1">
    <citation type="journal article" date="2020" name="Nat. Commun.">
        <title>Genome assembly of wild tea tree DASZ reveals pedigree and selection history of tea varieties.</title>
        <authorList>
            <person name="Zhang W."/>
            <person name="Zhang Y."/>
            <person name="Qiu H."/>
            <person name="Guo Y."/>
            <person name="Wan H."/>
            <person name="Zhang X."/>
            <person name="Scossa F."/>
            <person name="Alseekh S."/>
            <person name="Zhang Q."/>
            <person name="Wang P."/>
            <person name="Xu L."/>
            <person name="Schmidt M.H."/>
            <person name="Jia X."/>
            <person name="Li D."/>
            <person name="Zhu A."/>
            <person name="Guo F."/>
            <person name="Chen W."/>
            <person name="Ni D."/>
            <person name="Usadel B."/>
            <person name="Fernie A.R."/>
            <person name="Wen W."/>
        </authorList>
    </citation>
    <scope>NUCLEOTIDE SEQUENCE [LARGE SCALE GENOMIC DNA]</scope>
    <source>
        <strain evidence="7">cv. G240</strain>
    </source>
</reference>
<evidence type="ECO:0000313" key="7">
    <source>
        <dbReference type="Proteomes" id="UP000593564"/>
    </source>
</evidence>
<accession>A0A7J7HEQ8</accession>